<dbReference type="Pfam" id="PF22936">
    <property type="entry name" value="Pol_BBD"/>
    <property type="match status" value="1"/>
</dbReference>
<dbReference type="GO" id="GO:0008233">
    <property type="term" value="F:peptidase activity"/>
    <property type="evidence" value="ECO:0007669"/>
    <property type="project" value="UniProtKB-KW"/>
</dbReference>
<evidence type="ECO:0000313" key="6">
    <source>
        <dbReference type="RefSeq" id="XP_056860048.1"/>
    </source>
</evidence>
<evidence type="ECO:0000256" key="1">
    <source>
        <dbReference type="ARBA" id="ARBA00022670"/>
    </source>
</evidence>
<dbReference type="Gene3D" id="3.30.420.10">
    <property type="entry name" value="Ribonuclease H-like superfamily/Ribonuclease H"/>
    <property type="match status" value="1"/>
</dbReference>
<dbReference type="InterPro" id="IPR025724">
    <property type="entry name" value="GAG-pre-integrase_dom"/>
</dbReference>
<evidence type="ECO:0000259" key="4">
    <source>
        <dbReference type="Pfam" id="PF22936"/>
    </source>
</evidence>
<dbReference type="GO" id="GO:0003676">
    <property type="term" value="F:nucleic acid binding"/>
    <property type="evidence" value="ECO:0007669"/>
    <property type="project" value="InterPro"/>
</dbReference>
<dbReference type="InterPro" id="IPR054722">
    <property type="entry name" value="PolX-like_BBD"/>
</dbReference>
<feature type="region of interest" description="Disordered" evidence="2">
    <location>
        <begin position="467"/>
        <end position="490"/>
    </location>
</feature>
<reference evidence="5" key="1">
    <citation type="journal article" date="2019" name="Database">
        <title>The radish genome database (RadishGD): an integrated information resource for radish genomics.</title>
        <authorList>
            <person name="Yu H.J."/>
            <person name="Baek S."/>
            <person name="Lee Y.J."/>
            <person name="Cho A."/>
            <person name="Mun J.H."/>
        </authorList>
    </citation>
    <scope>NUCLEOTIDE SEQUENCE [LARGE SCALE GENOMIC DNA]</scope>
    <source>
        <strain evidence="5">cv. WK10039</strain>
    </source>
</reference>
<feature type="domain" description="Retrovirus-related Pol polyprotein from transposon TNT 1-94-like beta-barrel" evidence="4">
    <location>
        <begin position="212"/>
        <end position="245"/>
    </location>
</feature>
<dbReference type="InterPro" id="IPR036397">
    <property type="entry name" value="RNaseH_sf"/>
</dbReference>
<evidence type="ECO:0000259" key="3">
    <source>
        <dbReference type="Pfam" id="PF13976"/>
    </source>
</evidence>
<dbReference type="Pfam" id="PF13976">
    <property type="entry name" value="gag_pre-integrs"/>
    <property type="match status" value="1"/>
</dbReference>
<dbReference type="InterPro" id="IPR039537">
    <property type="entry name" value="Retrotran_Ty1/copia-like"/>
</dbReference>
<feature type="domain" description="GAG-pre-integrase" evidence="3">
    <location>
        <begin position="258"/>
        <end position="304"/>
    </location>
</feature>
<keyword evidence="1" id="KW-0378">Hydrolase</keyword>
<proteinExistence type="predicted"/>
<dbReference type="GeneID" id="130508513"/>
<dbReference type="PANTHER" id="PTHR42648:SF31">
    <property type="entry name" value="RNA-DIRECTED DNA POLYMERASE"/>
    <property type="match status" value="1"/>
</dbReference>
<accession>A0A9W3D8L3</accession>
<dbReference type="Proteomes" id="UP000504610">
    <property type="component" value="Chromosome 2"/>
</dbReference>
<evidence type="ECO:0000256" key="2">
    <source>
        <dbReference type="SAM" id="MobiDB-lite"/>
    </source>
</evidence>
<feature type="compositionally biased region" description="Polar residues" evidence="2">
    <location>
        <begin position="467"/>
        <end position="483"/>
    </location>
</feature>
<dbReference type="InterPro" id="IPR012337">
    <property type="entry name" value="RNaseH-like_sf"/>
</dbReference>
<reference evidence="6" key="2">
    <citation type="submission" date="2025-08" db="UniProtKB">
        <authorList>
            <consortium name="RefSeq"/>
        </authorList>
    </citation>
    <scope>IDENTIFICATION</scope>
    <source>
        <tissue evidence="6">Leaf</tissue>
    </source>
</reference>
<keyword evidence="5" id="KW-1185">Reference proteome</keyword>
<dbReference type="SUPFAM" id="SSF53098">
    <property type="entry name" value="Ribonuclease H-like"/>
    <property type="match status" value="1"/>
</dbReference>
<dbReference type="AlphaFoldDB" id="A0A9W3D8L3"/>
<keyword evidence="1" id="KW-0645">Protease</keyword>
<dbReference type="OrthoDB" id="1111636at2759"/>
<organism evidence="5 6">
    <name type="scientific">Raphanus sativus</name>
    <name type="common">Radish</name>
    <name type="synonym">Raphanus raphanistrum var. sativus</name>
    <dbReference type="NCBI Taxonomy" id="3726"/>
    <lineage>
        <taxon>Eukaryota</taxon>
        <taxon>Viridiplantae</taxon>
        <taxon>Streptophyta</taxon>
        <taxon>Embryophyta</taxon>
        <taxon>Tracheophyta</taxon>
        <taxon>Spermatophyta</taxon>
        <taxon>Magnoliopsida</taxon>
        <taxon>eudicotyledons</taxon>
        <taxon>Gunneridae</taxon>
        <taxon>Pentapetalae</taxon>
        <taxon>rosids</taxon>
        <taxon>malvids</taxon>
        <taxon>Brassicales</taxon>
        <taxon>Brassicaceae</taxon>
        <taxon>Brassiceae</taxon>
        <taxon>Raphanus</taxon>
    </lineage>
</organism>
<name>A0A9W3D8L3_RAPSA</name>
<gene>
    <name evidence="6" type="primary">LOC130508513</name>
</gene>
<protein>
    <submittedName>
        <fullName evidence="6">Uncharacterized protein LOC130508513</fullName>
    </submittedName>
</protein>
<dbReference type="KEGG" id="rsz:130508513"/>
<evidence type="ECO:0000313" key="5">
    <source>
        <dbReference type="Proteomes" id="UP000504610"/>
    </source>
</evidence>
<dbReference type="PANTHER" id="PTHR42648">
    <property type="entry name" value="TRANSPOSASE, PUTATIVE-RELATED"/>
    <property type="match status" value="1"/>
</dbReference>
<sequence length="534" mass="60526">MGLNENFANIRGQILNMKPRPSLAEIYNMLDQDESQRIVGSTQRVTNPAAFQLQDSLTTDNNPVLLSQRSYQKVKCSYCSRLGHTVDKCYKKHGYPPRMFKGRKPNTVASTNMAITQSVNTQDNGQHEEVSCDQFSKEQLQSMILYLSTQLHSPTSTSTTEKAIASTSASAPVISQITGSLSGNFISLYNHSYHDMLISSASKETYVSLRAWIIDSGATHHVSHDRNMFTDYKPLDQTYVTLPNGYTDLTQALMIGQDSQTWHRRLGHPSIAKVETLYPLLNVPHSKMNKDHSGVCHACHLAKQKRIPFKLRENMSSNAFDLLHIDTWGPFAETCVDGSRYFLTIVDDYSRATWIFLMRAKSDVLDIFPDFVKMVATQYKVNVKTVRSDNANELRFTEFYAARDYLPRTSSKNRHKFDPRARACVFLRHVFFHENIFPFASPYLHDDVKTFFPLVSSPAVPDVVFSEPTSSDAHSHQNVSSSKDLLPSGSLPIRTKKQPANLQDFHCYNLDSSTPSSSSTPYPMTKYIFLYFLI</sequence>
<dbReference type="RefSeq" id="XP_056860048.1">
    <property type="nucleotide sequence ID" value="XM_057004068.1"/>
</dbReference>
<dbReference type="GO" id="GO:0006508">
    <property type="term" value="P:proteolysis"/>
    <property type="evidence" value="ECO:0007669"/>
    <property type="project" value="UniProtKB-KW"/>
</dbReference>